<comment type="caution">
    <text evidence="1">The sequence shown here is derived from an EMBL/GenBank/DDBJ whole genome shotgun (WGS) entry which is preliminary data.</text>
</comment>
<gene>
    <name evidence="1" type="ORF">FBU59_000152</name>
</gene>
<reference evidence="1" key="1">
    <citation type="submission" date="2022-07" db="EMBL/GenBank/DDBJ databases">
        <title>Phylogenomic reconstructions and comparative analyses of Kickxellomycotina fungi.</title>
        <authorList>
            <person name="Reynolds N.K."/>
            <person name="Stajich J.E."/>
            <person name="Barry K."/>
            <person name="Grigoriev I.V."/>
            <person name="Crous P."/>
            <person name="Smith M.E."/>
        </authorList>
    </citation>
    <scope>NUCLEOTIDE SEQUENCE</scope>
    <source>
        <strain evidence="1">NRRL 5244</strain>
    </source>
</reference>
<dbReference type="EMBL" id="JANBPW010000015">
    <property type="protein sequence ID" value="KAJ1951438.1"/>
    <property type="molecule type" value="Genomic_DNA"/>
</dbReference>
<sequence>MDGEQLVFSSLEALDLDFVLNSPNKIPFPGFPYRVLFPILDSMRVRNSTWVYSDLYTHFIAPLFIPWENLIWLQLAVAIADKDVIANMLAQLTQLEYLHLTCVSMHTDDAEHTVYPDEGTVEEGLMVVIDEEEDELMEQGAINETLVRFDFHCQMRFDMGGFCEILCRLPSLQTSMVDGHFIGVIWNTLHRRYRFRRQIDILPHPGTALL</sequence>
<dbReference type="Proteomes" id="UP001150603">
    <property type="component" value="Unassembled WGS sequence"/>
</dbReference>
<evidence type="ECO:0000313" key="2">
    <source>
        <dbReference type="Proteomes" id="UP001150603"/>
    </source>
</evidence>
<name>A0ACC1JHL6_9FUNG</name>
<organism evidence="1 2">
    <name type="scientific">Linderina macrospora</name>
    <dbReference type="NCBI Taxonomy" id="4868"/>
    <lineage>
        <taxon>Eukaryota</taxon>
        <taxon>Fungi</taxon>
        <taxon>Fungi incertae sedis</taxon>
        <taxon>Zoopagomycota</taxon>
        <taxon>Kickxellomycotina</taxon>
        <taxon>Kickxellomycetes</taxon>
        <taxon>Kickxellales</taxon>
        <taxon>Kickxellaceae</taxon>
        <taxon>Linderina</taxon>
    </lineage>
</organism>
<evidence type="ECO:0000313" key="1">
    <source>
        <dbReference type="EMBL" id="KAJ1951438.1"/>
    </source>
</evidence>
<accession>A0ACC1JHL6</accession>
<proteinExistence type="predicted"/>
<keyword evidence="2" id="KW-1185">Reference proteome</keyword>
<protein>
    <submittedName>
        <fullName evidence="1">Uncharacterized protein</fullName>
    </submittedName>
</protein>